<dbReference type="InterPro" id="IPR012340">
    <property type="entry name" value="NA-bd_OB-fold"/>
</dbReference>
<dbReference type="AlphaFoldDB" id="A0A1W0E3F1"/>
<comment type="caution">
    <text evidence="1">The sequence shown here is derived from an EMBL/GenBank/DDBJ whole genome shotgun (WGS) entry which is preliminary data.</text>
</comment>
<evidence type="ECO:0000313" key="2">
    <source>
        <dbReference type="Proteomes" id="UP000192758"/>
    </source>
</evidence>
<dbReference type="VEuPathDB" id="MicrosporidiaDB:EHP00_1253"/>
<dbReference type="Proteomes" id="UP000192758">
    <property type="component" value="Unassembled WGS sequence"/>
</dbReference>
<protein>
    <submittedName>
        <fullName evidence="1">Uncharacterized protein</fullName>
    </submittedName>
</protein>
<sequence>MILESFEKLEHGTFTCVIGTVDAIQDKLALLICNDKTIKVLYQDLLSYKSKNVFVYGTVEDNYIKEVFSCSINDDFDFHSLKLLHEIQNKNKELY</sequence>
<proteinExistence type="predicted"/>
<name>A0A1W0E3F1_9MICR</name>
<organism evidence="1 2">
    <name type="scientific">Ecytonucleospora hepatopenaei</name>
    <dbReference type="NCBI Taxonomy" id="646526"/>
    <lineage>
        <taxon>Eukaryota</taxon>
        <taxon>Fungi</taxon>
        <taxon>Fungi incertae sedis</taxon>
        <taxon>Microsporidia</taxon>
        <taxon>Enterocytozoonidae</taxon>
        <taxon>Ecytonucleospora</taxon>
    </lineage>
</organism>
<evidence type="ECO:0000313" key="1">
    <source>
        <dbReference type="EMBL" id="OQS53764.1"/>
    </source>
</evidence>
<dbReference type="EMBL" id="MNPJ01000025">
    <property type="protein sequence ID" value="OQS53764.1"/>
    <property type="molecule type" value="Genomic_DNA"/>
</dbReference>
<accession>A0A1W0E3F1</accession>
<dbReference type="Gene3D" id="2.40.50.140">
    <property type="entry name" value="Nucleic acid-binding proteins"/>
    <property type="match status" value="1"/>
</dbReference>
<reference evidence="1 2" key="1">
    <citation type="journal article" date="2017" name="Environ. Microbiol.">
        <title>Decay of the glycolytic pathway and adaptation to intranuclear parasitism within Enterocytozoonidae microsporidia.</title>
        <authorList>
            <person name="Wiredu Boakye D."/>
            <person name="Jaroenlak P."/>
            <person name="Prachumwat A."/>
            <person name="Williams T.A."/>
            <person name="Bateman K.S."/>
            <person name="Itsathitphaisarn O."/>
            <person name="Sritunyalucksana K."/>
            <person name="Paszkiewicz K.H."/>
            <person name="Moore K.A."/>
            <person name="Stentiford G.D."/>
            <person name="Williams B.A."/>
        </authorList>
    </citation>
    <scope>NUCLEOTIDE SEQUENCE [LARGE SCALE GENOMIC DNA]</scope>
    <source>
        <strain evidence="1 2">TH1</strain>
    </source>
</reference>
<gene>
    <name evidence="1" type="ORF">EHP00_1253</name>
</gene>
<keyword evidence="2" id="KW-1185">Reference proteome</keyword>